<dbReference type="InterPro" id="IPR039420">
    <property type="entry name" value="WalR-like"/>
</dbReference>
<protein>
    <submittedName>
        <fullName evidence="9">Two component transcriptional regulator, LuxR family</fullName>
    </submittedName>
</protein>
<dbReference type="PROSITE" id="PS50110">
    <property type="entry name" value="RESPONSE_REGULATORY"/>
    <property type="match status" value="1"/>
</dbReference>
<reference evidence="9 10" key="1">
    <citation type="submission" date="2016-11" db="EMBL/GenBank/DDBJ databases">
        <authorList>
            <person name="Varghese N."/>
            <person name="Submissions S."/>
        </authorList>
    </citation>
    <scope>NUCLEOTIDE SEQUENCE [LARGE SCALE GENOMIC DNA]</scope>
    <source>
        <strain evidence="9 10">CGMCC 1.12174</strain>
        <strain evidence="8 11">DSM 26351</strain>
    </source>
</reference>
<evidence type="ECO:0000256" key="5">
    <source>
        <dbReference type="PROSITE-ProRule" id="PRU00169"/>
    </source>
</evidence>
<keyword evidence="2" id="KW-0805">Transcription regulation</keyword>
<dbReference type="InterPro" id="IPR058245">
    <property type="entry name" value="NreC/VraR/RcsB-like_REC"/>
</dbReference>
<dbReference type="AlphaFoldDB" id="A0A1M6T0R3"/>
<dbReference type="PRINTS" id="PR00038">
    <property type="entry name" value="HTHLUXR"/>
</dbReference>
<evidence type="ECO:0000259" key="6">
    <source>
        <dbReference type="PROSITE" id="PS50043"/>
    </source>
</evidence>
<dbReference type="SMART" id="SM00448">
    <property type="entry name" value="REC"/>
    <property type="match status" value="1"/>
</dbReference>
<feature type="domain" description="HTH luxR-type" evidence="6">
    <location>
        <begin position="143"/>
        <end position="208"/>
    </location>
</feature>
<dbReference type="CDD" id="cd17535">
    <property type="entry name" value="REC_NarL-like"/>
    <property type="match status" value="1"/>
</dbReference>
<dbReference type="OrthoDB" id="9797341at2"/>
<dbReference type="SUPFAM" id="SSF46894">
    <property type="entry name" value="C-terminal effector domain of the bipartite response regulators"/>
    <property type="match status" value="1"/>
</dbReference>
<dbReference type="Proteomes" id="UP000198940">
    <property type="component" value="Unassembled WGS sequence"/>
</dbReference>
<dbReference type="PANTHER" id="PTHR43214:SF41">
    <property type="entry name" value="NITRATE_NITRITE RESPONSE REGULATOR PROTEIN NARP"/>
    <property type="match status" value="1"/>
</dbReference>
<dbReference type="GO" id="GO:0000160">
    <property type="term" value="P:phosphorelay signal transduction system"/>
    <property type="evidence" value="ECO:0007669"/>
    <property type="project" value="InterPro"/>
</dbReference>
<evidence type="ECO:0000256" key="1">
    <source>
        <dbReference type="ARBA" id="ARBA00022553"/>
    </source>
</evidence>
<evidence type="ECO:0000256" key="3">
    <source>
        <dbReference type="ARBA" id="ARBA00023125"/>
    </source>
</evidence>
<sequence length="210" mass="23596">MYLDKTSIVIVDDHSIVIEGLKSLLDEDPLDVLGHFTSGNEACDFIEQKRPDLVLLDINLPDVSGIDLCRKIKATAPETKVLVLSNHNERNIIMQTLQNGANGYMLKNISKQGLLHGISAVMAGEIHFCNEIRDIISKPTKYELGDPPYLTKREKQILRMVADGETTQEIASQLNVSPLTIETHRRNLHHKFQVKNVAELIMVANKHQLL</sequence>
<dbReference type="InterPro" id="IPR000792">
    <property type="entry name" value="Tscrpt_reg_LuxR_C"/>
</dbReference>
<dbReference type="Proteomes" id="UP000184031">
    <property type="component" value="Unassembled WGS sequence"/>
</dbReference>
<accession>A0A1M6T0R3</accession>
<evidence type="ECO:0000256" key="2">
    <source>
        <dbReference type="ARBA" id="ARBA00023015"/>
    </source>
</evidence>
<keyword evidence="4" id="KW-0804">Transcription</keyword>
<evidence type="ECO:0000313" key="9">
    <source>
        <dbReference type="EMBL" id="SHK50525.1"/>
    </source>
</evidence>
<dbReference type="SMART" id="SM00421">
    <property type="entry name" value="HTH_LUXR"/>
    <property type="match status" value="1"/>
</dbReference>
<dbReference type="PROSITE" id="PS00622">
    <property type="entry name" value="HTH_LUXR_1"/>
    <property type="match status" value="1"/>
</dbReference>
<dbReference type="STRING" id="1055723.SAMN05216293_1174"/>
<keyword evidence="11" id="KW-1185">Reference proteome</keyword>
<feature type="domain" description="Response regulatory" evidence="7">
    <location>
        <begin position="7"/>
        <end position="122"/>
    </location>
</feature>
<dbReference type="PANTHER" id="PTHR43214">
    <property type="entry name" value="TWO-COMPONENT RESPONSE REGULATOR"/>
    <property type="match status" value="1"/>
</dbReference>
<keyword evidence="1 5" id="KW-0597">Phosphoprotein</keyword>
<dbReference type="GO" id="GO:0006355">
    <property type="term" value="P:regulation of DNA-templated transcription"/>
    <property type="evidence" value="ECO:0007669"/>
    <property type="project" value="InterPro"/>
</dbReference>
<dbReference type="PROSITE" id="PS50043">
    <property type="entry name" value="HTH_LUXR_2"/>
    <property type="match status" value="1"/>
</dbReference>
<feature type="modified residue" description="4-aspartylphosphate" evidence="5">
    <location>
        <position position="57"/>
    </location>
</feature>
<evidence type="ECO:0000313" key="10">
    <source>
        <dbReference type="Proteomes" id="UP000184031"/>
    </source>
</evidence>
<dbReference type="Pfam" id="PF00072">
    <property type="entry name" value="Response_reg"/>
    <property type="match status" value="1"/>
</dbReference>
<evidence type="ECO:0000256" key="4">
    <source>
        <dbReference type="ARBA" id="ARBA00023163"/>
    </source>
</evidence>
<dbReference type="GO" id="GO:0003677">
    <property type="term" value="F:DNA binding"/>
    <property type="evidence" value="ECO:0007669"/>
    <property type="project" value="UniProtKB-KW"/>
</dbReference>
<dbReference type="Gene3D" id="3.40.50.2300">
    <property type="match status" value="1"/>
</dbReference>
<dbReference type="InterPro" id="IPR016032">
    <property type="entry name" value="Sig_transdc_resp-reg_C-effctor"/>
</dbReference>
<dbReference type="InterPro" id="IPR011006">
    <property type="entry name" value="CheY-like_superfamily"/>
</dbReference>
<dbReference type="SUPFAM" id="SSF52172">
    <property type="entry name" value="CheY-like"/>
    <property type="match status" value="1"/>
</dbReference>
<dbReference type="EMBL" id="FRAT01000003">
    <property type="protein sequence ID" value="SHK50525.1"/>
    <property type="molecule type" value="Genomic_DNA"/>
</dbReference>
<organism evidence="9 10">
    <name type="scientific">Flagellimonas taeanensis</name>
    <dbReference type="NCBI Taxonomy" id="1005926"/>
    <lineage>
        <taxon>Bacteria</taxon>
        <taxon>Pseudomonadati</taxon>
        <taxon>Bacteroidota</taxon>
        <taxon>Flavobacteriia</taxon>
        <taxon>Flavobacteriales</taxon>
        <taxon>Flavobacteriaceae</taxon>
        <taxon>Flagellimonas</taxon>
    </lineage>
</organism>
<proteinExistence type="predicted"/>
<gene>
    <name evidence="8" type="ORF">SAMN04487891_10313</name>
    <name evidence="9" type="ORF">SAMN05216293_1174</name>
</gene>
<name>A0A1M6T0R3_9FLAO</name>
<dbReference type="Pfam" id="PF00196">
    <property type="entry name" value="GerE"/>
    <property type="match status" value="1"/>
</dbReference>
<keyword evidence="3" id="KW-0238">DNA-binding</keyword>
<evidence type="ECO:0000259" key="7">
    <source>
        <dbReference type="PROSITE" id="PS50110"/>
    </source>
</evidence>
<dbReference type="RefSeq" id="WP_072877959.1">
    <property type="nucleotide sequence ID" value="NZ_FOKU01000003.1"/>
</dbReference>
<evidence type="ECO:0000313" key="8">
    <source>
        <dbReference type="EMBL" id="SFB84556.1"/>
    </source>
</evidence>
<dbReference type="InterPro" id="IPR001789">
    <property type="entry name" value="Sig_transdc_resp-reg_receiver"/>
</dbReference>
<evidence type="ECO:0000313" key="11">
    <source>
        <dbReference type="Proteomes" id="UP000198940"/>
    </source>
</evidence>
<comment type="caution">
    <text evidence="9">The sequence shown here is derived from an EMBL/GenBank/DDBJ whole genome shotgun (WGS) entry which is preliminary data.</text>
</comment>
<dbReference type="CDD" id="cd06170">
    <property type="entry name" value="LuxR_C_like"/>
    <property type="match status" value="1"/>
</dbReference>
<dbReference type="EMBL" id="FOKU01000003">
    <property type="protein sequence ID" value="SFB84556.1"/>
    <property type="molecule type" value="Genomic_DNA"/>
</dbReference>